<organism evidence="1 2">
    <name type="scientific">Cichorium intybus</name>
    <name type="common">Chicory</name>
    <dbReference type="NCBI Taxonomy" id="13427"/>
    <lineage>
        <taxon>Eukaryota</taxon>
        <taxon>Viridiplantae</taxon>
        <taxon>Streptophyta</taxon>
        <taxon>Embryophyta</taxon>
        <taxon>Tracheophyta</taxon>
        <taxon>Spermatophyta</taxon>
        <taxon>Magnoliopsida</taxon>
        <taxon>eudicotyledons</taxon>
        <taxon>Gunneridae</taxon>
        <taxon>Pentapetalae</taxon>
        <taxon>asterids</taxon>
        <taxon>campanulids</taxon>
        <taxon>Asterales</taxon>
        <taxon>Asteraceae</taxon>
        <taxon>Cichorioideae</taxon>
        <taxon>Cichorieae</taxon>
        <taxon>Cichoriinae</taxon>
        <taxon>Cichorium</taxon>
    </lineage>
</organism>
<evidence type="ECO:0000313" key="1">
    <source>
        <dbReference type="EMBL" id="KAI3792675.1"/>
    </source>
</evidence>
<name>A0ACB9HAA2_CICIN</name>
<reference evidence="2" key="1">
    <citation type="journal article" date="2022" name="Mol. Ecol. Resour.">
        <title>The genomes of chicory, endive, great burdock and yacon provide insights into Asteraceae palaeo-polyploidization history and plant inulin production.</title>
        <authorList>
            <person name="Fan W."/>
            <person name="Wang S."/>
            <person name="Wang H."/>
            <person name="Wang A."/>
            <person name="Jiang F."/>
            <person name="Liu H."/>
            <person name="Zhao H."/>
            <person name="Xu D."/>
            <person name="Zhang Y."/>
        </authorList>
    </citation>
    <scope>NUCLEOTIDE SEQUENCE [LARGE SCALE GENOMIC DNA]</scope>
    <source>
        <strain evidence="2">cv. Punajuju</strain>
    </source>
</reference>
<dbReference type="EMBL" id="CM042009">
    <property type="protein sequence ID" value="KAI3792675.1"/>
    <property type="molecule type" value="Genomic_DNA"/>
</dbReference>
<proteinExistence type="predicted"/>
<sequence length="77" mass="8761">MWYRGCSWITGLQIILILNNWFWLSSLGVYISDLLVTATKGESLHVNLSLQSACKSRCDMGIDMNLFQVVDTNLYSL</sequence>
<dbReference type="Proteomes" id="UP001055811">
    <property type="component" value="Linkage Group LG01"/>
</dbReference>
<gene>
    <name evidence="1" type="ORF">L2E82_06563</name>
</gene>
<reference evidence="1 2" key="2">
    <citation type="journal article" date="2022" name="Mol. Ecol. Resour.">
        <title>The genomes of chicory, endive, great burdock and yacon provide insights into Asteraceae paleo-polyploidization history and plant inulin production.</title>
        <authorList>
            <person name="Fan W."/>
            <person name="Wang S."/>
            <person name="Wang H."/>
            <person name="Wang A."/>
            <person name="Jiang F."/>
            <person name="Liu H."/>
            <person name="Zhao H."/>
            <person name="Xu D."/>
            <person name="Zhang Y."/>
        </authorList>
    </citation>
    <scope>NUCLEOTIDE SEQUENCE [LARGE SCALE GENOMIC DNA]</scope>
    <source>
        <strain evidence="2">cv. Punajuju</strain>
        <tissue evidence="1">Leaves</tissue>
    </source>
</reference>
<evidence type="ECO:0000313" key="2">
    <source>
        <dbReference type="Proteomes" id="UP001055811"/>
    </source>
</evidence>
<keyword evidence="2" id="KW-1185">Reference proteome</keyword>
<accession>A0ACB9HAA2</accession>
<comment type="caution">
    <text evidence="1">The sequence shown here is derived from an EMBL/GenBank/DDBJ whole genome shotgun (WGS) entry which is preliminary data.</text>
</comment>
<protein>
    <submittedName>
        <fullName evidence="1">Uncharacterized protein</fullName>
    </submittedName>
</protein>